<name>A0AAD9QYU6_ACRCE</name>
<dbReference type="Pfam" id="PF20720">
    <property type="entry name" value="nSTAND3"/>
    <property type="match status" value="1"/>
</dbReference>
<evidence type="ECO:0000256" key="1">
    <source>
        <dbReference type="PROSITE-ProRule" id="PRU00339"/>
    </source>
</evidence>
<dbReference type="Gene3D" id="1.25.40.10">
    <property type="entry name" value="Tetratricopeptide repeat domain"/>
    <property type="match status" value="2"/>
</dbReference>
<comment type="caution">
    <text evidence="4">The sequence shown here is derived from an EMBL/GenBank/DDBJ whole genome shotgun (WGS) entry which is preliminary data.</text>
</comment>
<dbReference type="SUPFAM" id="SSF48452">
    <property type="entry name" value="TPR-like"/>
    <property type="match status" value="1"/>
</dbReference>
<dbReference type="PROSITE" id="PS50005">
    <property type="entry name" value="TPR"/>
    <property type="match status" value="1"/>
</dbReference>
<dbReference type="InterPro" id="IPR027417">
    <property type="entry name" value="P-loop_NTPase"/>
</dbReference>
<evidence type="ECO:0000259" key="2">
    <source>
        <dbReference type="Pfam" id="PF18738"/>
    </source>
</evidence>
<sequence length="928" mass="106655">MEVYFVSEEKTNGTRLAWLLIDGGTLVLREVLHSIHPSTTLQHELTNNQEILLKCKRGIFHDQWEKLFPTSGDPPDSKTFDITLLHLLLRTICSLTEPPTGWHDLPADNDNSREANIVRIKYYRNEWCHRVSSGIRKEKFEDMWCIISSALVALGLDQTEVDRLKTTPIGHGTKSRIEEEVNKWKLEIEERVESLEKDVLKIKGEMSLSDQNTFQLADSHLPDEVMKFYGRSREIEQIIQPIVTKKVGIVVITGGPGFGKTTVAIKLGYKLRDGSDIIALFCSLRSKATVNDVATSMILTCSKNHFQPTENPQHWLRNWSKQQQQRIAFILDNADDVLESGDQAEFVTLLKDMKMFSKGNVTFVVTSRKLFKDRSVKEVRLTLLSPDEAKKLIESKVDESEQVKLSQTEKLVELCGCVPLALCIVGSLVSYYTEDELIRCLEEKPMDVLKEDLSDDNSVEKAIKTSFDFLCNSGRMALLLLSAFPGSFDSTAAKALISSSCLEQPELILLSLKNRSLVEKTAPQRYHVHQLIQAYAKKIGQTEYSQGEKEAFTHFISRLVDNANMYWSKDKCKESIEVFNEDRHNFEYFLQFYLQGSNSQDPSHLMENLMKLVEEFSQKCLYLEMCLLPSIYVKLLETWLQLLMSVNNTQQPTSKIVELLCLLGHEKRKVGDRDQYKQCLERALKLHTENPNVFKRAKVSEAFFRNNYARFLSEERNFDKAKEQFDIGLKVCEEYLSKDHDYVQRGFTLLCSGRDDKRRNERNKAEKKLNEAFNLIQKGLGSHVMTALLLRSLADFHLFHGEKKLGSLEDRQNATKLYEQALQMMGNLGIKDRKECILSLTNLGFCHQLQGELEEAMKLYQASLSIAERELAENHRWKIFVMVQMAHWYKQTGNMVEAKAWKVQVQQMSDALGLSDNQPPNKFMLKEI</sequence>
<dbReference type="Gene3D" id="3.40.50.300">
    <property type="entry name" value="P-loop containing nucleotide triphosphate hydrolases"/>
    <property type="match status" value="1"/>
</dbReference>
<evidence type="ECO:0000313" key="4">
    <source>
        <dbReference type="EMBL" id="KAK2570037.1"/>
    </source>
</evidence>
<evidence type="ECO:0000313" key="5">
    <source>
        <dbReference type="Proteomes" id="UP001249851"/>
    </source>
</evidence>
<feature type="repeat" description="TPR" evidence="1">
    <location>
        <begin position="837"/>
        <end position="870"/>
    </location>
</feature>
<dbReference type="InterPro" id="IPR041249">
    <property type="entry name" value="HEPN_DZIP3"/>
</dbReference>
<accession>A0AAD9QYU6</accession>
<gene>
    <name evidence="4" type="ORF">P5673_004778</name>
</gene>
<protein>
    <submittedName>
        <fullName evidence="4">E3 ubiquitin-protein ligase DZIP3</fullName>
    </submittedName>
</protein>
<dbReference type="PRINTS" id="PR00364">
    <property type="entry name" value="DISEASERSIST"/>
</dbReference>
<proteinExistence type="predicted"/>
<dbReference type="Gene3D" id="1.10.8.430">
    <property type="entry name" value="Helical domain of apoptotic protease-activating factors"/>
    <property type="match status" value="1"/>
</dbReference>
<feature type="domain" description="DZIP3-like HEPN" evidence="2">
    <location>
        <begin position="39"/>
        <end position="175"/>
    </location>
</feature>
<dbReference type="InterPro" id="IPR019734">
    <property type="entry name" value="TPR_rpt"/>
</dbReference>
<keyword evidence="5" id="KW-1185">Reference proteome</keyword>
<dbReference type="PANTHER" id="PTHR47691">
    <property type="entry name" value="REGULATOR-RELATED"/>
    <property type="match status" value="1"/>
</dbReference>
<organism evidence="4 5">
    <name type="scientific">Acropora cervicornis</name>
    <name type="common">Staghorn coral</name>
    <dbReference type="NCBI Taxonomy" id="6130"/>
    <lineage>
        <taxon>Eukaryota</taxon>
        <taxon>Metazoa</taxon>
        <taxon>Cnidaria</taxon>
        <taxon>Anthozoa</taxon>
        <taxon>Hexacorallia</taxon>
        <taxon>Scleractinia</taxon>
        <taxon>Astrocoeniina</taxon>
        <taxon>Acroporidae</taxon>
        <taxon>Acropora</taxon>
    </lineage>
</organism>
<dbReference type="InterPro" id="IPR049050">
    <property type="entry name" value="nSTAND3"/>
</dbReference>
<reference evidence="4" key="2">
    <citation type="journal article" date="2023" name="Science">
        <title>Genomic signatures of disease resistance in endangered staghorn corals.</title>
        <authorList>
            <person name="Vollmer S.V."/>
            <person name="Selwyn J.D."/>
            <person name="Despard B.A."/>
            <person name="Roesel C.L."/>
        </authorList>
    </citation>
    <scope>NUCLEOTIDE SEQUENCE</scope>
    <source>
        <strain evidence="4">K2</strain>
    </source>
</reference>
<dbReference type="Proteomes" id="UP001249851">
    <property type="component" value="Unassembled WGS sequence"/>
</dbReference>
<keyword evidence="1" id="KW-0802">TPR repeat</keyword>
<evidence type="ECO:0000259" key="3">
    <source>
        <dbReference type="Pfam" id="PF20720"/>
    </source>
</evidence>
<dbReference type="Pfam" id="PF18738">
    <property type="entry name" value="HEPN_DZIP3"/>
    <property type="match status" value="1"/>
</dbReference>
<dbReference type="EMBL" id="JARQWQ010000008">
    <property type="protein sequence ID" value="KAK2570037.1"/>
    <property type="molecule type" value="Genomic_DNA"/>
</dbReference>
<dbReference type="SMART" id="SM00028">
    <property type="entry name" value="TPR"/>
    <property type="match status" value="3"/>
</dbReference>
<feature type="domain" description="Novel STAND NTPase 3" evidence="3">
    <location>
        <begin position="245"/>
        <end position="378"/>
    </location>
</feature>
<dbReference type="PANTHER" id="PTHR47691:SF3">
    <property type="entry name" value="HTH-TYPE TRANSCRIPTIONAL REGULATOR RV0890C-RELATED"/>
    <property type="match status" value="1"/>
</dbReference>
<dbReference type="Pfam" id="PF13424">
    <property type="entry name" value="TPR_12"/>
    <property type="match status" value="1"/>
</dbReference>
<dbReference type="SUPFAM" id="SSF52540">
    <property type="entry name" value="P-loop containing nucleoside triphosphate hydrolases"/>
    <property type="match status" value="1"/>
</dbReference>
<dbReference type="GO" id="GO:0043531">
    <property type="term" value="F:ADP binding"/>
    <property type="evidence" value="ECO:0007669"/>
    <property type="project" value="InterPro"/>
</dbReference>
<dbReference type="AlphaFoldDB" id="A0AAD9QYU6"/>
<dbReference type="InterPro" id="IPR042197">
    <property type="entry name" value="Apaf_helical"/>
</dbReference>
<reference evidence="4" key="1">
    <citation type="journal article" date="2023" name="G3 (Bethesda)">
        <title>Whole genome assembly and annotation of the endangered Caribbean coral Acropora cervicornis.</title>
        <authorList>
            <person name="Selwyn J.D."/>
            <person name="Vollmer S.V."/>
        </authorList>
    </citation>
    <scope>NUCLEOTIDE SEQUENCE</scope>
    <source>
        <strain evidence="4">K2</strain>
    </source>
</reference>
<dbReference type="InterPro" id="IPR011990">
    <property type="entry name" value="TPR-like_helical_dom_sf"/>
</dbReference>